<gene>
    <name evidence="3" type="ORF">EDB92DRAFT_1878259</name>
</gene>
<reference evidence="3" key="1">
    <citation type="submission" date="2022-01" db="EMBL/GenBank/DDBJ databases">
        <title>Comparative genomics reveals a dynamic genome evolution in the ectomycorrhizal milk-cap (Lactarius) mushrooms.</title>
        <authorList>
            <consortium name="DOE Joint Genome Institute"/>
            <person name="Lebreton A."/>
            <person name="Tang N."/>
            <person name="Kuo A."/>
            <person name="LaButti K."/>
            <person name="Drula E."/>
            <person name="Barry K."/>
            <person name="Clum A."/>
            <person name="Lipzen A."/>
            <person name="Mousain D."/>
            <person name="Ng V."/>
            <person name="Wang R."/>
            <person name="Wang X."/>
            <person name="Dai Y."/>
            <person name="Henrissat B."/>
            <person name="Grigoriev I.V."/>
            <person name="Guerin-Laguette A."/>
            <person name="Yu F."/>
            <person name="Martin F.M."/>
        </authorList>
    </citation>
    <scope>NUCLEOTIDE SEQUENCE</scope>
    <source>
        <strain evidence="3">QP</strain>
    </source>
</reference>
<dbReference type="EMBL" id="JAKELL010000052">
    <property type="protein sequence ID" value="KAH8986684.1"/>
    <property type="molecule type" value="Genomic_DNA"/>
</dbReference>
<keyword evidence="2" id="KW-1133">Transmembrane helix</keyword>
<dbReference type="AlphaFoldDB" id="A0AAD4LD64"/>
<organism evidence="3 4">
    <name type="scientific">Lactarius akahatsu</name>
    <dbReference type="NCBI Taxonomy" id="416441"/>
    <lineage>
        <taxon>Eukaryota</taxon>
        <taxon>Fungi</taxon>
        <taxon>Dikarya</taxon>
        <taxon>Basidiomycota</taxon>
        <taxon>Agaricomycotina</taxon>
        <taxon>Agaricomycetes</taxon>
        <taxon>Russulales</taxon>
        <taxon>Russulaceae</taxon>
        <taxon>Lactarius</taxon>
    </lineage>
</organism>
<sequence length="81" mass="8483">MSSTSTIIFTIMSVIAAVDGTSVYVSSRLKKFSTRSKISTSASWLSLTSLAAKRSTPAPAKITFAGENTRPTPSPSVAEKA</sequence>
<keyword evidence="2" id="KW-0812">Transmembrane</keyword>
<keyword evidence="2" id="KW-0472">Membrane</keyword>
<keyword evidence="4" id="KW-1185">Reference proteome</keyword>
<evidence type="ECO:0000256" key="2">
    <source>
        <dbReference type="SAM" id="Phobius"/>
    </source>
</evidence>
<evidence type="ECO:0000313" key="4">
    <source>
        <dbReference type="Proteomes" id="UP001201163"/>
    </source>
</evidence>
<evidence type="ECO:0000313" key="3">
    <source>
        <dbReference type="EMBL" id="KAH8986684.1"/>
    </source>
</evidence>
<accession>A0AAD4LD64</accession>
<name>A0AAD4LD64_9AGAM</name>
<comment type="caution">
    <text evidence="3">The sequence shown here is derived from an EMBL/GenBank/DDBJ whole genome shotgun (WGS) entry which is preliminary data.</text>
</comment>
<feature type="region of interest" description="Disordered" evidence="1">
    <location>
        <begin position="60"/>
        <end position="81"/>
    </location>
</feature>
<feature type="transmembrane region" description="Helical" evidence="2">
    <location>
        <begin position="6"/>
        <end position="25"/>
    </location>
</feature>
<dbReference type="Proteomes" id="UP001201163">
    <property type="component" value="Unassembled WGS sequence"/>
</dbReference>
<proteinExistence type="predicted"/>
<protein>
    <submittedName>
        <fullName evidence="3">Uncharacterized protein</fullName>
    </submittedName>
</protein>
<evidence type="ECO:0000256" key="1">
    <source>
        <dbReference type="SAM" id="MobiDB-lite"/>
    </source>
</evidence>